<organism evidence="3 4">
    <name type="scientific">Botryobasidium botryosum (strain FD-172 SS1)</name>
    <dbReference type="NCBI Taxonomy" id="930990"/>
    <lineage>
        <taxon>Eukaryota</taxon>
        <taxon>Fungi</taxon>
        <taxon>Dikarya</taxon>
        <taxon>Basidiomycota</taxon>
        <taxon>Agaricomycotina</taxon>
        <taxon>Agaricomycetes</taxon>
        <taxon>Cantharellales</taxon>
        <taxon>Botryobasidiaceae</taxon>
        <taxon>Botryobasidium</taxon>
    </lineage>
</organism>
<evidence type="ECO:0000313" key="3">
    <source>
        <dbReference type="EMBL" id="KDQ11137.1"/>
    </source>
</evidence>
<dbReference type="InParanoid" id="A0A067MGW4"/>
<dbReference type="InterPro" id="IPR001585">
    <property type="entry name" value="TAL/FSA"/>
</dbReference>
<dbReference type="Proteomes" id="UP000027195">
    <property type="component" value="Unassembled WGS sequence"/>
</dbReference>
<dbReference type="GO" id="GO:0004801">
    <property type="term" value="F:transaldolase activity"/>
    <property type="evidence" value="ECO:0007669"/>
    <property type="project" value="UniProtKB-EC"/>
</dbReference>
<comment type="catalytic activity">
    <reaction evidence="2">
        <text>D-sedoheptulose 7-phosphate + D-glyceraldehyde 3-phosphate = D-erythrose 4-phosphate + beta-D-fructose 6-phosphate</text>
        <dbReference type="Rhea" id="RHEA:17053"/>
        <dbReference type="ChEBI" id="CHEBI:16897"/>
        <dbReference type="ChEBI" id="CHEBI:57483"/>
        <dbReference type="ChEBI" id="CHEBI:57634"/>
        <dbReference type="ChEBI" id="CHEBI:59776"/>
        <dbReference type="EC" id="2.2.1.2"/>
    </reaction>
</comment>
<proteinExistence type="predicted"/>
<dbReference type="EMBL" id="KL198061">
    <property type="protein sequence ID" value="KDQ11137.1"/>
    <property type="molecule type" value="Genomic_DNA"/>
</dbReference>
<dbReference type="Gene3D" id="3.20.20.70">
    <property type="entry name" value="Aldolase class I"/>
    <property type="match status" value="1"/>
</dbReference>
<dbReference type="STRING" id="930990.A0A067MGW4"/>
<dbReference type="GO" id="GO:0009052">
    <property type="term" value="P:pentose-phosphate shunt, non-oxidative branch"/>
    <property type="evidence" value="ECO:0007669"/>
    <property type="project" value="TreeGrafter"/>
</dbReference>
<dbReference type="InterPro" id="IPR018225">
    <property type="entry name" value="Transaldolase_AS"/>
</dbReference>
<reference evidence="4" key="1">
    <citation type="journal article" date="2014" name="Proc. Natl. Acad. Sci. U.S.A.">
        <title>Extensive sampling of basidiomycete genomes demonstrates inadequacy of the white-rot/brown-rot paradigm for wood decay fungi.</title>
        <authorList>
            <person name="Riley R."/>
            <person name="Salamov A.A."/>
            <person name="Brown D.W."/>
            <person name="Nagy L.G."/>
            <person name="Floudas D."/>
            <person name="Held B.W."/>
            <person name="Levasseur A."/>
            <person name="Lombard V."/>
            <person name="Morin E."/>
            <person name="Otillar R."/>
            <person name="Lindquist E.A."/>
            <person name="Sun H."/>
            <person name="LaButti K.M."/>
            <person name="Schmutz J."/>
            <person name="Jabbour D."/>
            <person name="Luo H."/>
            <person name="Baker S.E."/>
            <person name="Pisabarro A.G."/>
            <person name="Walton J.D."/>
            <person name="Blanchette R.A."/>
            <person name="Henrissat B."/>
            <person name="Martin F."/>
            <person name="Cullen D."/>
            <person name="Hibbett D.S."/>
            <person name="Grigoriev I.V."/>
        </authorList>
    </citation>
    <scope>NUCLEOTIDE SEQUENCE [LARGE SCALE GENOMIC DNA]</scope>
    <source>
        <strain evidence="4">FD-172 SS1</strain>
    </source>
</reference>
<dbReference type="OrthoDB" id="1711136at2759"/>
<accession>A0A067MGW4</accession>
<evidence type="ECO:0000256" key="1">
    <source>
        <dbReference type="ARBA" id="ARBA00023270"/>
    </source>
</evidence>
<keyword evidence="2" id="KW-0570">Pentose shunt</keyword>
<dbReference type="AlphaFoldDB" id="A0A067MGW4"/>
<name>A0A067MGW4_BOTB1</name>
<dbReference type="PROSITE" id="PS00958">
    <property type="entry name" value="TRANSALDOLASE_2"/>
    <property type="match status" value="1"/>
</dbReference>
<sequence length="321" mass="35514">MAPGFTQLDWLRKTTQVDLDTLDLSVAEKFGPFVDCTSNQGIVWAEASRSENIDVVKRAAQWAKEIESDESKQVVRGTKILMALLSVRALPHLTGRVLLQTSMRTAHDTKGTVEDALSIIAAYELVKPDLPRSRICIKIPSTWEGLEACRILTAEHGINTLATTMFNTEQAIVASEAGCVFVSPYLNELGVHFSGEVDQDKGFGVIREIFEYFESTGSKTKLKTASFTNTEEILLLAGAHSTTIPPRFIEALSQMPADPATEPPYQPLSKDASKRRPVDEAAFRRALDNNANVSRKMKEAVEVFLGFEIKLEELIQAQLNQ</sequence>
<keyword evidence="2" id="KW-0808">Transferase</keyword>
<keyword evidence="4" id="KW-1185">Reference proteome</keyword>
<dbReference type="Pfam" id="PF00923">
    <property type="entry name" value="TAL_FSA"/>
    <property type="match status" value="1"/>
</dbReference>
<dbReference type="InterPro" id="IPR013785">
    <property type="entry name" value="Aldolase_TIM"/>
</dbReference>
<comment type="function">
    <text evidence="2">Catalyzes the rate-limiting step of the non-oxidative phase in the pentose phosphate pathway. Catalyzes the reversible conversion of sedheptulose-7-phosphate and D-glyceraldehyde 3-phosphate into erythrose-4-phosphate and beta-D-fructose 6-phosphate.</text>
</comment>
<dbReference type="HOGENOM" id="CLU_047470_1_0_1"/>
<protein>
    <recommendedName>
        <fullName evidence="2">Transaldolase</fullName>
        <ecNumber evidence="2">2.2.1.2</ecNumber>
    </recommendedName>
</protein>
<dbReference type="SUPFAM" id="SSF51569">
    <property type="entry name" value="Aldolase"/>
    <property type="match status" value="1"/>
</dbReference>
<evidence type="ECO:0000256" key="2">
    <source>
        <dbReference type="RuleBase" id="RU000501"/>
    </source>
</evidence>
<dbReference type="EC" id="2.2.1.2" evidence="2"/>
<dbReference type="PANTHER" id="PTHR10683:SF34">
    <property type="entry name" value="TRANSALDOLASE"/>
    <property type="match status" value="1"/>
</dbReference>
<dbReference type="PANTHER" id="PTHR10683">
    <property type="entry name" value="TRANSALDOLASE"/>
    <property type="match status" value="1"/>
</dbReference>
<comment type="pathway">
    <text evidence="2">Carbohydrate degradation; pentose phosphate pathway; D-glyceraldehyde 3-phosphate and beta-D-fructose 6-phosphate from D-ribose 5-phosphate and D-xylulose 5-phosphate (non-oxidative stage): step 2/3.</text>
</comment>
<evidence type="ECO:0000313" key="4">
    <source>
        <dbReference type="Proteomes" id="UP000027195"/>
    </source>
</evidence>
<dbReference type="GO" id="GO:0005975">
    <property type="term" value="P:carbohydrate metabolic process"/>
    <property type="evidence" value="ECO:0007669"/>
    <property type="project" value="InterPro"/>
</dbReference>
<keyword evidence="1" id="KW-0704">Schiff base</keyword>
<gene>
    <name evidence="3" type="ORF">BOTBODRAFT_35670</name>
</gene>
<dbReference type="UniPathway" id="UPA00115">
    <property type="reaction ID" value="UER00414"/>
</dbReference>